<gene>
    <name evidence="2" type="ORF">RhiirC2_741780</name>
</gene>
<feature type="compositionally biased region" description="Low complexity" evidence="1">
    <location>
        <begin position="1"/>
        <end position="12"/>
    </location>
</feature>
<sequence>MSSLSNSNINNNRTHERNLDGDYWLNDDDDTISSKSNKSINKNFVFLLFRI</sequence>
<feature type="region of interest" description="Disordered" evidence="1">
    <location>
        <begin position="1"/>
        <end position="24"/>
    </location>
</feature>
<protein>
    <submittedName>
        <fullName evidence="2">Uncharacterized protein</fullName>
    </submittedName>
</protein>
<dbReference type="Proteomes" id="UP000233469">
    <property type="component" value="Unassembled WGS sequence"/>
</dbReference>
<evidence type="ECO:0000256" key="1">
    <source>
        <dbReference type="SAM" id="MobiDB-lite"/>
    </source>
</evidence>
<evidence type="ECO:0000313" key="3">
    <source>
        <dbReference type="Proteomes" id="UP000233469"/>
    </source>
</evidence>
<dbReference type="AlphaFoldDB" id="A0A2N1NGG4"/>
<reference evidence="2 3" key="1">
    <citation type="submission" date="2016-04" db="EMBL/GenBank/DDBJ databases">
        <title>Genome analyses suggest a sexual origin of heterokaryosis in a supposedly ancient asexual fungus.</title>
        <authorList>
            <person name="Ropars J."/>
            <person name="Sedzielewska K."/>
            <person name="Noel J."/>
            <person name="Charron P."/>
            <person name="Farinelli L."/>
            <person name="Marton T."/>
            <person name="Kruger M."/>
            <person name="Pelin A."/>
            <person name="Brachmann A."/>
            <person name="Corradi N."/>
        </authorList>
    </citation>
    <scope>NUCLEOTIDE SEQUENCE [LARGE SCALE GENOMIC DNA]</scope>
    <source>
        <strain evidence="2 3">C2</strain>
    </source>
</reference>
<accession>A0A2N1NGG4</accession>
<dbReference type="EMBL" id="LLXL01000402">
    <property type="protein sequence ID" value="PKK72966.1"/>
    <property type="molecule type" value="Genomic_DNA"/>
</dbReference>
<evidence type="ECO:0000313" key="2">
    <source>
        <dbReference type="EMBL" id="PKK72966.1"/>
    </source>
</evidence>
<name>A0A2N1NGG4_9GLOM</name>
<proteinExistence type="predicted"/>
<comment type="caution">
    <text evidence="2">The sequence shown here is derived from an EMBL/GenBank/DDBJ whole genome shotgun (WGS) entry which is preliminary data.</text>
</comment>
<reference evidence="2 3" key="2">
    <citation type="submission" date="2017-10" db="EMBL/GenBank/DDBJ databases">
        <title>Extensive intraspecific genome diversity in a model arbuscular mycorrhizal fungus.</title>
        <authorList>
            <person name="Chen E.C.H."/>
            <person name="Morin E."/>
            <person name="Baudet D."/>
            <person name="Noel J."/>
            <person name="Ndikumana S."/>
            <person name="Charron P."/>
            <person name="St-Onge C."/>
            <person name="Giorgi J."/>
            <person name="Grigoriev I.V."/>
            <person name="Roux C."/>
            <person name="Martin F.M."/>
            <person name="Corradi N."/>
        </authorList>
    </citation>
    <scope>NUCLEOTIDE SEQUENCE [LARGE SCALE GENOMIC DNA]</scope>
    <source>
        <strain evidence="2 3">C2</strain>
    </source>
</reference>
<organism evidence="2 3">
    <name type="scientific">Rhizophagus irregularis</name>
    <dbReference type="NCBI Taxonomy" id="588596"/>
    <lineage>
        <taxon>Eukaryota</taxon>
        <taxon>Fungi</taxon>
        <taxon>Fungi incertae sedis</taxon>
        <taxon>Mucoromycota</taxon>
        <taxon>Glomeromycotina</taxon>
        <taxon>Glomeromycetes</taxon>
        <taxon>Glomerales</taxon>
        <taxon>Glomeraceae</taxon>
        <taxon>Rhizophagus</taxon>
    </lineage>
</organism>